<feature type="non-terminal residue" evidence="1">
    <location>
        <position position="38"/>
    </location>
</feature>
<protein>
    <submittedName>
        <fullName evidence="1">Uncharacterized protein</fullName>
    </submittedName>
</protein>
<accession>A0A6J4S3A3</accession>
<sequence>SGSFFGPSTMSAMARTMMSSMGPMFGIRSLLGCGPRQR</sequence>
<feature type="non-terminal residue" evidence="1">
    <location>
        <position position="1"/>
    </location>
</feature>
<reference evidence="1" key="1">
    <citation type="submission" date="2020-02" db="EMBL/GenBank/DDBJ databases">
        <authorList>
            <person name="Meier V. D."/>
        </authorList>
    </citation>
    <scope>NUCLEOTIDE SEQUENCE</scope>
    <source>
        <strain evidence="1">AVDCRST_MAG13</strain>
    </source>
</reference>
<gene>
    <name evidence="1" type="ORF">AVDCRST_MAG13-1559</name>
</gene>
<dbReference type="AlphaFoldDB" id="A0A6J4S3A3"/>
<evidence type="ECO:0000313" key="1">
    <source>
        <dbReference type="EMBL" id="CAA9487700.1"/>
    </source>
</evidence>
<dbReference type="EMBL" id="CADCVO010000245">
    <property type="protein sequence ID" value="CAA9487700.1"/>
    <property type="molecule type" value="Genomic_DNA"/>
</dbReference>
<proteinExistence type="predicted"/>
<name>A0A6J4S3A3_9ACTN</name>
<organism evidence="1">
    <name type="scientific">uncultured Solirubrobacteraceae bacterium</name>
    <dbReference type="NCBI Taxonomy" id="1162706"/>
    <lineage>
        <taxon>Bacteria</taxon>
        <taxon>Bacillati</taxon>
        <taxon>Actinomycetota</taxon>
        <taxon>Thermoleophilia</taxon>
        <taxon>Solirubrobacterales</taxon>
        <taxon>Solirubrobacteraceae</taxon>
        <taxon>environmental samples</taxon>
    </lineage>
</organism>